<protein>
    <submittedName>
        <fullName evidence="1">Uncharacterized protein</fullName>
    </submittedName>
</protein>
<proteinExistence type="predicted"/>
<evidence type="ECO:0000313" key="2">
    <source>
        <dbReference type="Proteomes" id="UP000886998"/>
    </source>
</evidence>
<reference evidence="1" key="1">
    <citation type="submission" date="2020-08" db="EMBL/GenBank/DDBJ databases">
        <title>Multicomponent nature underlies the extraordinary mechanical properties of spider dragline silk.</title>
        <authorList>
            <person name="Kono N."/>
            <person name="Nakamura H."/>
            <person name="Mori M."/>
            <person name="Yoshida Y."/>
            <person name="Ohtoshi R."/>
            <person name="Malay A.D."/>
            <person name="Moran D.A.P."/>
            <person name="Tomita M."/>
            <person name="Numata K."/>
            <person name="Arakawa K."/>
        </authorList>
    </citation>
    <scope>NUCLEOTIDE SEQUENCE</scope>
</reference>
<comment type="caution">
    <text evidence="1">The sequence shown here is derived from an EMBL/GenBank/DDBJ whole genome shotgun (WGS) entry which is preliminary data.</text>
</comment>
<sequence>MDYRDRLYGFCGYKLWNRRVGKSTCSTQYIRALIIFCSDFCDNFISHQERHISNKEQSILLIYGRPGRLTTRSRLKEGWEEQINVRKYYPGDE</sequence>
<organism evidence="1 2">
    <name type="scientific">Trichonephila inaurata madagascariensis</name>
    <dbReference type="NCBI Taxonomy" id="2747483"/>
    <lineage>
        <taxon>Eukaryota</taxon>
        <taxon>Metazoa</taxon>
        <taxon>Ecdysozoa</taxon>
        <taxon>Arthropoda</taxon>
        <taxon>Chelicerata</taxon>
        <taxon>Arachnida</taxon>
        <taxon>Araneae</taxon>
        <taxon>Araneomorphae</taxon>
        <taxon>Entelegynae</taxon>
        <taxon>Araneoidea</taxon>
        <taxon>Nephilidae</taxon>
        <taxon>Trichonephila</taxon>
        <taxon>Trichonephila inaurata</taxon>
    </lineage>
</organism>
<dbReference type="Proteomes" id="UP000886998">
    <property type="component" value="Unassembled WGS sequence"/>
</dbReference>
<accession>A0A8X6YG22</accession>
<gene>
    <name evidence="1" type="ORF">TNIN_459251</name>
</gene>
<keyword evidence="2" id="KW-1185">Reference proteome</keyword>
<name>A0A8X6YG22_9ARAC</name>
<dbReference type="EMBL" id="BMAV01018753">
    <property type="protein sequence ID" value="GFY71352.1"/>
    <property type="molecule type" value="Genomic_DNA"/>
</dbReference>
<evidence type="ECO:0000313" key="1">
    <source>
        <dbReference type="EMBL" id="GFY71352.1"/>
    </source>
</evidence>
<dbReference type="AlphaFoldDB" id="A0A8X6YG22"/>